<evidence type="ECO:0000256" key="2">
    <source>
        <dbReference type="ARBA" id="ARBA00023315"/>
    </source>
</evidence>
<evidence type="ECO:0000256" key="1">
    <source>
        <dbReference type="ARBA" id="ARBA00022679"/>
    </source>
</evidence>
<comment type="caution">
    <text evidence="4">The sequence shown here is derived from an EMBL/GenBank/DDBJ whole genome shotgun (WGS) entry which is preliminary data.</text>
</comment>
<dbReference type="GeneID" id="61382544"/>
<keyword evidence="1 4" id="KW-0808">Transferase</keyword>
<dbReference type="InterPro" id="IPR000182">
    <property type="entry name" value="GNAT_dom"/>
</dbReference>
<dbReference type="AlphaFoldDB" id="A0AAW8HLS8"/>
<protein>
    <submittedName>
        <fullName evidence="4">GNAT family N-acetyltransferase</fullName>
        <ecNumber evidence="4">2.3.1.-</ecNumber>
    </submittedName>
</protein>
<dbReference type="EC" id="2.3.1.-" evidence="4"/>
<gene>
    <name evidence="4" type="ORF">RBJ30_05160</name>
</gene>
<organism evidence="4 5">
    <name type="scientific">Pluralibacter gergoviae</name>
    <name type="common">Enterobacter gergoviae</name>
    <dbReference type="NCBI Taxonomy" id="61647"/>
    <lineage>
        <taxon>Bacteria</taxon>
        <taxon>Pseudomonadati</taxon>
        <taxon>Pseudomonadota</taxon>
        <taxon>Gammaproteobacteria</taxon>
        <taxon>Enterobacterales</taxon>
        <taxon>Enterobacteriaceae</taxon>
        <taxon>Pluralibacter</taxon>
    </lineage>
</organism>
<dbReference type="SUPFAM" id="SSF55729">
    <property type="entry name" value="Acyl-CoA N-acyltransferases (Nat)"/>
    <property type="match status" value="1"/>
</dbReference>
<evidence type="ECO:0000259" key="3">
    <source>
        <dbReference type="PROSITE" id="PS51186"/>
    </source>
</evidence>
<sequence length="147" mass="17053">MERVTKPITPDAAGFADLKAESEAEKFHMLYRLEEHWRSGENRFSAPGEKLLGAFIDDRLIGVCGINRDPFSQHPRAGRIRHLYVSEKYRRCGAGRQLLAAVMADAETWFDFINTHAPETAHGFYQRVGFSPVLREPRITHRFYYRR</sequence>
<proteinExistence type="predicted"/>
<name>A0AAW8HLS8_PLUGE</name>
<dbReference type="RefSeq" id="WP_048253567.1">
    <property type="nucleotide sequence ID" value="NZ_CBCSIS010000027.1"/>
</dbReference>
<dbReference type="PROSITE" id="PS51186">
    <property type="entry name" value="GNAT"/>
    <property type="match status" value="1"/>
</dbReference>
<dbReference type="Proteomes" id="UP001236270">
    <property type="component" value="Unassembled WGS sequence"/>
</dbReference>
<dbReference type="PANTHER" id="PTHR43877">
    <property type="entry name" value="AMINOALKYLPHOSPHONATE N-ACETYLTRANSFERASE-RELATED-RELATED"/>
    <property type="match status" value="1"/>
</dbReference>
<dbReference type="InterPro" id="IPR016181">
    <property type="entry name" value="Acyl_CoA_acyltransferase"/>
</dbReference>
<reference evidence="4" key="1">
    <citation type="submission" date="2023-08" db="EMBL/GenBank/DDBJ databases">
        <title>WGS of pathogenic bacterial species, Los Angeles County Public Health Laboratories.</title>
        <authorList>
            <person name="Garrigues J.M."/>
            <person name="Green N.M."/>
        </authorList>
    </citation>
    <scope>NUCLEOTIDE SEQUENCE</scope>
    <source>
        <strain evidence="4">LACPHL-BACT-2023-00068</strain>
    </source>
</reference>
<dbReference type="InterPro" id="IPR050832">
    <property type="entry name" value="Bact_Acetyltransf"/>
</dbReference>
<dbReference type="GO" id="GO:0016747">
    <property type="term" value="F:acyltransferase activity, transferring groups other than amino-acyl groups"/>
    <property type="evidence" value="ECO:0007669"/>
    <property type="project" value="InterPro"/>
</dbReference>
<evidence type="ECO:0000313" key="4">
    <source>
        <dbReference type="EMBL" id="MDQ2308485.1"/>
    </source>
</evidence>
<accession>A0AAW8HLS8</accession>
<dbReference type="Gene3D" id="3.40.630.30">
    <property type="match status" value="1"/>
</dbReference>
<dbReference type="Pfam" id="PF00583">
    <property type="entry name" value="Acetyltransf_1"/>
    <property type="match status" value="1"/>
</dbReference>
<dbReference type="EMBL" id="JAVDNV010000003">
    <property type="protein sequence ID" value="MDQ2308485.1"/>
    <property type="molecule type" value="Genomic_DNA"/>
</dbReference>
<feature type="domain" description="N-acetyltransferase" evidence="3">
    <location>
        <begin position="3"/>
        <end position="147"/>
    </location>
</feature>
<evidence type="ECO:0000313" key="5">
    <source>
        <dbReference type="Proteomes" id="UP001236270"/>
    </source>
</evidence>
<dbReference type="CDD" id="cd04301">
    <property type="entry name" value="NAT_SF"/>
    <property type="match status" value="1"/>
</dbReference>
<keyword evidence="2 4" id="KW-0012">Acyltransferase</keyword>